<dbReference type="Pfam" id="PF01120">
    <property type="entry name" value="Alpha_L_fucos"/>
    <property type="match status" value="1"/>
</dbReference>
<feature type="signal peptide" evidence="7">
    <location>
        <begin position="1"/>
        <end position="22"/>
    </location>
</feature>
<dbReference type="PANTHER" id="PTHR10030">
    <property type="entry name" value="ALPHA-L-FUCOSIDASE"/>
    <property type="match status" value="1"/>
</dbReference>
<dbReference type="PRINTS" id="PR00741">
    <property type="entry name" value="GLHYDRLASE29"/>
</dbReference>
<dbReference type="InterPro" id="IPR017853">
    <property type="entry name" value="GH"/>
</dbReference>
<evidence type="ECO:0000256" key="5">
    <source>
        <dbReference type="ARBA" id="ARBA00022801"/>
    </source>
</evidence>
<accession>A0ABW5KDR3</accession>
<keyword evidence="5" id="KW-0378">Hydrolase</keyword>
<keyword evidence="6" id="KW-0326">Glycosidase</keyword>
<feature type="chain" id="PRO_5045655166" description="alpha-L-fucosidase" evidence="7">
    <location>
        <begin position="23"/>
        <end position="611"/>
    </location>
</feature>
<evidence type="ECO:0000259" key="8">
    <source>
        <dbReference type="Pfam" id="PF01120"/>
    </source>
</evidence>
<dbReference type="Proteomes" id="UP001597545">
    <property type="component" value="Unassembled WGS sequence"/>
</dbReference>
<evidence type="ECO:0000256" key="3">
    <source>
        <dbReference type="ARBA" id="ARBA00012662"/>
    </source>
</evidence>
<evidence type="ECO:0000313" key="10">
    <source>
        <dbReference type="Proteomes" id="UP001597545"/>
    </source>
</evidence>
<feature type="domain" description="Glycoside hydrolase family 29 N-terminal" evidence="8">
    <location>
        <begin position="19"/>
        <end position="333"/>
    </location>
</feature>
<evidence type="ECO:0000256" key="2">
    <source>
        <dbReference type="ARBA" id="ARBA00007951"/>
    </source>
</evidence>
<evidence type="ECO:0000313" key="9">
    <source>
        <dbReference type="EMBL" id="MFD2546309.1"/>
    </source>
</evidence>
<dbReference type="InterPro" id="IPR057739">
    <property type="entry name" value="Glyco_hydro_29_N"/>
</dbReference>
<dbReference type="SUPFAM" id="SSF51445">
    <property type="entry name" value="(Trans)glycosidases"/>
    <property type="match status" value="1"/>
</dbReference>
<organism evidence="9 10">
    <name type="scientific">Sphingobacterium suaedae</name>
    <dbReference type="NCBI Taxonomy" id="1686402"/>
    <lineage>
        <taxon>Bacteria</taxon>
        <taxon>Pseudomonadati</taxon>
        <taxon>Bacteroidota</taxon>
        <taxon>Sphingobacteriia</taxon>
        <taxon>Sphingobacteriales</taxon>
        <taxon>Sphingobacteriaceae</taxon>
        <taxon>Sphingobacterium</taxon>
    </lineage>
</organism>
<dbReference type="PIRSF" id="PIRSF001092">
    <property type="entry name" value="Alpha-L-fucosidase"/>
    <property type="match status" value="1"/>
</dbReference>
<protein>
    <recommendedName>
        <fullName evidence="3">alpha-L-fucosidase</fullName>
        <ecNumber evidence="3">3.2.1.51</ecNumber>
    </recommendedName>
</protein>
<gene>
    <name evidence="9" type="ORF">ACFSR5_01485</name>
</gene>
<comment type="caution">
    <text evidence="9">The sequence shown here is derived from an EMBL/GenBank/DDBJ whole genome shotgun (WGS) entry which is preliminary data.</text>
</comment>
<dbReference type="InterPro" id="IPR016286">
    <property type="entry name" value="FUC_metazoa-typ"/>
</dbReference>
<dbReference type="PANTHER" id="PTHR10030:SF37">
    <property type="entry name" value="ALPHA-L-FUCOSIDASE-RELATED"/>
    <property type="match status" value="1"/>
</dbReference>
<keyword evidence="4 7" id="KW-0732">Signal</keyword>
<evidence type="ECO:0000256" key="4">
    <source>
        <dbReference type="ARBA" id="ARBA00022729"/>
    </source>
</evidence>
<comment type="function">
    <text evidence="1">Alpha-L-fucosidase is responsible for hydrolyzing the alpha-1,6-linked fucose joined to the reducing-end N-acetylglucosamine of the carbohydrate moieties of glycoproteins.</text>
</comment>
<dbReference type="InterPro" id="IPR000933">
    <property type="entry name" value="Glyco_hydro_29"/>
</dbReference>
<reference evidence="10" key="1">
    <citation type="journal article" date="2019" name="Int. J. Syst. Evol. Microbiol.">
        <title>The Global Catalogue of Microorganisms (GCM) 10K type strain sequencing project: providing services to taxonomists for standard genome sequencing and annotation.</title>
        <authorList>
            <consortium name="The Broad Institute Genomics Platform"/>
            <consortium name="The Broad Institute Genome Sequencing Center for Infectious Disease"/>
            <person name="Wu L."/>
            <person name="Ma J."/>
        </authorList>
    </citation>
    <scope>NUCLEOTIDE SEQUENCE [LARGE SCALE GENOMIC DNA]</scope>
    <source>
        <strain evidence="10">KCTC 42662</strain>
    </source>
</reference>
<sequence>MKFNKKMIMALLLFSGASHVEAQSSKTQEQPKMEWFDDAKLGIFIHWGIYSVQGISESWAFFNNYISHENYLKQLGGFTAAAYQPKEWVKLIRESGAQYAVITSKHHDGVSLWDSKAPKALTTKKDAAAQRDVLSPFVKELKSAGLKTGIYFSLPDWSHPYYDVNTRLKKRYKLSDEPTRWNNYVGYYHQQLEELSTLYRPDLLWFDGDWEHSSEEWQAPKTLEILRRHNPDIIINSRLNHHGDYETPEQGVPVVRPESRYWELCYTMNDSWGFQPFDKHYKTPNMIVRTLIDCISMGGNLLLDIGPKADGTLPAEQLAILKELKRWTGKYSEAIYGTRAGVDSRFLREKNAFSKDGKTLFVYLDAKQQDLVLRGLQTEPTAIRLLASDGRLKFTYNEGEIHVELPADEFDPVASVVAVEFAEAPTFLLPTTAQPPVLSTLLKDKNDREVVRGIVEQTEAGANLFVGKLSEDGDLLNGAISFADDKIEAWVRKHAEVLSFANPGLPAGHYNGYSALSKDKQTLYLFVDGEPTGPIALKGLKNTIARIRIVGEGSMIGHEVFNKLYWSQIPGIVYINVPKERLDQHMTVVAVLLDKPIELYREQVGAIESNL</sequence>
<name>A0ABW5KDR3_9SPHI</name>
<dbReference type="SMART" id="SM00812">
    <property type="entry name" value="Alpha_L_fucos"/>
    <property type="match status" value="1"/>
</dbReference>
<dbReference type="Gene3D" id="3.20.20.80">
    <property type="entry name" value="Glycosidases"/>
    <property type="match status" value="1"/>
</dbReference>
<comment type="similarity">
    <text evidence="2">Belongs to the glycosyl hydrolase 29 family.</text>
</comment>
<dbReference type="RefSeq" id="WP_380899969.1">
    <property type="nucleotide sequence ID" value="NZ_JBHUEG010000002.1"/>
</dbReference>
<evidence type="ECO:0000256" key="7">
    <source>
        <dbReference type="SAM" id="SignalP"/>
    </source>
</evidence>
<keyword evidence="10" id="KW-1185">Reference proteome</keyword>
<dbReference type="EC" id="3.2.1.51" evidence="3"/>
<proteinExistence type="inferred from homology"/>
<evidence type="ECO:0000256" key="1">
    <source>
        <dbReference type="ARBA" id="ARBA00004071"/>
    </source>
</evidence>
<dbReference type="EMBL" id="JBHULR010000001">
    <property type="protein sequence ID" value="MFD2546309.1"/>
    <property type="molecule type" value="Genomic_DNA"/>
</dbReference>
<evidence type="ECO:0000256" key="6">
    <source>
        <dbReference type="ARBA" id="ARBA00023295"/>
    </source>
</evidence>